<dbReference type="Ensembl" id="ENSAOCT00000047439.1">
    <property type="protein sequence ID" value="ENSAOCP00000042283.1"/>
    <property type="gene ID" value="ENSAOCG00000026811.1"/>
</dbReference>
<dbReference type="Proteomes" id="UP001501940">
    <property type="component" value="Chromosome 7"/>
</dbReference>
<dbReference type="PANTHER" id="PTHR12387">
    <property type="entry name" value="26S PROTEASOME NON-ATPASE REGULATORY SUBUNIT 8"/>
    <property type="match status" value="1"/>
</dbReference>
<reference evidence="3 4" key="1">
    <citation type="submission" date="2022-01" db="EMBL/GenBank/DDBJ databases">
        <title>A chromosome-scale genome assembly of the false clownfish, Amphiprion ocellaris.</title>
        <authorList>
            <person name="Ryu T."/>
        </authorList>
    </citation>
    <scope>NUCLEOTIDE SEQUENCE [LARGE SCALE GENOMIC DNA]</scope>
</reference>
<dbReference type="GO" id="GO:0043161">
    <property type="term" value="P:proteasome-mediated ubiquitin-dependent protein catabolic process"/>
    <property type="evidence" value="ECO:0007669"/>
    <property type="project" value="TreeGrafter"/>
</dbReference>
<dbReference type="GeneTree" id="ENSGT00390000014682"/>
<dbReference type="GO" id="GO:0005829">
    <property type="term" value="C:cytosol"/>
    <property type="evidence" value="ECO:0007669"/>
    <property type="project" value="TreeGrafter"/>
</dbReference>
<keyword evidence="1" id="KW-0647">Proteasome</keyword>
<dbReference type="AlphaFoldDB" id="A0AAQ5XLN6"/>
<evidence type="ECO:0000313" key="4">
    <source>
        <dbReference type="Proteomes" id="UP001501940"/>
    </source>
</evidence>
<keyword evidence="4" id="KW-1185">Reference proteome</keyword>
<dbReference type="InterPro" id="IPR033464">
    <property type="entry name" value="CSN8_PSD8_EIF3K"/>
</dbReference>
<dbReference type="InterPro" id="IPR006746">
    <property type="entry name" value="26S_Psome_Rpn12"/>
</dbReference>
<protein>
    <recommendedName>
        <fullName evidence="2">CSN8/PSMD8/EIF3K domain-containing protein</fullName>
    </recommendedName>
</protein>
<evidence type="ECO:0000313" key="3">
    <source>
        <dbReference type="Ensembl" id="ENSAOCP00000042283.1"/>
    </source>
</evidence>
<evidence type="ECO:0000259" key="2">
    <source>
        <dbReference type="Pfam" id="PF10075"/>
    </source>
</evidence>
<dbReference type="PANTHER" id="PTHR12387:SF0">
    <property type="entry name" value="26S PROTEASOME NON-ATPASE REGULATORY SUBUNIT 8"/>
    <property type="match status" value="1"/>
</dbReference>
<accession>A0AAQ5XLN6</accession>
<proteinExistence type="predicted"/>
<dbReference type="Pfam" id="PF10075">
    <property type="entry name" value="CSN8_PSD8_EIF3K"/>
    <property type="match status" value="1"/>
</dbReference>
<dbReference type="Gene3D" id="1.25.40.990">
    <property type="match status" value="2"/>
</dbReference>
<sequence>MALKETAGLYETLKAEWNKKNPNLSKCGDLLSKLKISLLELNFLPTTGSALTKQQLILARDVLEIGALWSILKKDIPSFERYMAQLKCYYFDYNLLNNTCLIFLTCYNKVFLAKGNIPAESYTFFIDILLDTIRDEIAGCIEKAYEQIQFSEATRVLFFSSPKKMTDYAKKRGWSLSADGYYSFTSQQQRTEEVTIPSTELAQQVIEYARQLEMIV</sequence>
<organism evidence="3 4">
    <name type="scientific">Amphiprion ocellaris</name>
    <name type="common">Clown anemonefish</name>
    <dbReference type="NCBI Taxonomy" id="80972"/>
    <lineage>
        <taxon>Eukaryota</taxon>
        <taxon>Metazoa</taxon>
        <taxon>Chordata</taxon>
        <taxon>Craniata</taxon>
        <taxon>Vertebrata</taxon>
        <taxon>Euteleostomi</taxon>
        <taxon>Actinopterygii</taxon>
        <taxon>Neopterygii</taxon>
        <taxon>Teleostei</taxon>
        <taxon>Neoteleostei</taxon>
        <taxon>Acanthomorphata</taxon>
        <taxon>Ovalentaria</taxon>
        <taxon>Pomacentridae</taxon>
        <taxon>Amphiprion</taxon>
    </lineage>
</organism>
<evidence type="ECO:0000256" key="1">
    <source>
        <dbReference type="ARBA" id="ARBA00022942"/>
    </source>
</evidence>
<gene>
    <name evidence="3" type="primary">PSMD8</name>
</gene>
<reference evidence="3" key="3">
    <citation type="submission" date="2025-09" db="UniProtKB">
        <authorList>
            <consortium name="Ensembl"/>
        </authorList>
    </citation>
    <scope>IDENTIFICATION</scope>
</reference>
<feature type="domain" description="CSN8/PSMD8/EIF3K" evidence="2">
    <location>
        <begin position="106"/>
        <end position="192"/>
    </location>
</feature>
<reference evidence="3" key="2">
    <citation type="submission" date="2025-08" db="UniProtKB">
        <authorList>
            <consortium name="Ensembl"/>
        </authorList>
    </citation>
    <scope>IDENTIFICATION</scope>
</reference>
<dbReference type="GO" id="GO:0008541">
    <property type="term" value="C:proteasome regulatory particle, lid subcomplex"/>
    <property type="evidence" value="ECO:0007669"/>
    <property type="project" value="TreeGrafter"/>
</dbReference>
<dbReference type="GO" id="GO:0005634">
    <property type="term" value="C:nucleus"/>
    <property type="evidence" value="ECO:0007669"/>
    <property type="project" value="TreeGrafter"/>
</dbReference>
<name>A0AAQ5XLN6_AMPOC</name>